<accession>A0AB38MSZ6</accession>
<organism evidence="2 3">
    <name type="scientific">Wallemia mellicola</name>
    <dbReference type="NCBI Taxonomy" id="1708541"/>
    <lineage>
        <taxon>Eukaryota</taxon>
        <taxon>Fungi</taxon>
        <taxon>Dikarya</taxon>
        <taxon>Basidiomycota</taxon>
        <taxon>Wallemiomycotina</taxon>
        <taxon>Wallemiomycetes</taxon>
        <taxon>Wallemiales</taxon>
        <taxon>Wallemiaceae</taxon>
        <taxon>Wallemia</taxon>
    </lineage>
</organism>
<protein>
    <submittedName>
        <fullName evidence="2">Uncharacterized protein</fullName>
    </submittedName>
</protein>
<evidence type="ECO:0000313" key="2">
    <source>
        <dbReference type="EMBL" id="TIC61330.1"/>
    </source>
</evidence>
<comment type="caution">
    <text evidence="2">The sequence shown here is derived from an EMBL/GenBank/DDBJ whole genome shotgun (WGS) entry which is preliminary data.</text>
</comment>
<gene>
    <name evidence="2" type="ORF">E3Q02_03944</name>
</gene>
<dbReference type="AlphaFoldDB" id="A0AB38MSZ6"/>
<feature type="region of interest" description="Disordered" evidence="1">
    <location>
        <begin position="42"/>
        <end position="69"/>
    </location>
</feature>
<dbReference type="Proteomes" id="UP000309601">
    <property type="component" value="Unassembled WGS sequence"/>
</dbReference>
<feature type="compositionally biased region" description="Polar residues" evidence="1">
    <location>
        <begin position="42"/>
        <end position="63"/>
    </location>
</feature>
<evidence type="ECO:0000256" key="1">
    <source>
        <dbReference type="SAM" id="MobiDB-lite"/>
    </source>
</evidence>
<name>A0AB38MSZ6_9BASI</name>
<dbReference type="EMBL" id="SPRW01000063">
    <property type="protein sequence ID" value="TIC61330.1"/>
    <property type="molecule type" value="Genomic_DNA"/>
</dbReference>
<proteinExistence type="predicted"/>
<evidence type="ECO:0000313" key="3">
    <source>
        <dbReference type="Proteomes" id="UP000309601"/>
    </source>
</evidence>
<sequence length="69" mass="8255">MPLPGLNADQIQSIPSPQDEYWCKNDNVNLYNEIQKLKQQRVANQSTYKQQQNTNNYTHQSQVRQEHYF</sequence>
<reference evidence="2 3" key="1">
    <citation type="submission" date="2019-03" db="EMBL/GenBank/DDBJ databases">
        <title>Sequencing 25 genomes of Wallemia mellicola.</title>
        <authorList>
            <person name="Gostincar C."/>
        </authorList>
    </citation>
    <scope>NUCLEOTIDE SEQUENCE [LARGE SCALE GENOMIC DNA]</scope>
    <source>
        <strain evidence="2 3">EXF-1274</strain>
    </source>
</reference>